<sequence length="141" mass="16368">MNAILELVISTFSMTQKSEEHMIHLKHFIQNDDLKSEEKLDRVKKTILTFSFKSQSDSSYVNTVMYAKNIKEATTKAHLELLKLILEYLDDYANFLHELEVIIYDKEGSDDEKIEKITHSLNMTNIGTDLKGYLISVINHK</sequence>
<accession>A0A481Z452</accession>
<organism evidence="1">
    <name type="scientific">Pithovirus LCPAC101</name>
    <dbReference type="NCBI Taxonomy" id="2506586"/>
    <lineage>
        <taxon>Viruses</taxon>
        <taxon>Pithoviruses</taxon>
    </lineage>
</organism>
<evidence type="ECO:0000313" key="1">
    <source>
        <dbReference type="EMBL" id="QBK89769.1"/>
    </source>
</evidence>
<reference evidence="1" key="1">
    <citation type="journal article" date="2019" name="MBio">
        <title>Virus Genomes from Deep Sea Sediments Expand the Ocean Megavirome and Support Independent Origins of Viral Gigantism.</title>
        <authorList>
            <person name="Backstrom D."/>
            <person name="Yutin N."/>
            <person name="Jorgensen S.L."/>
            <person name="Dharamshi J."/>
            <person name="Homa F."/>
            <person name="Zaremba-Niedwiedzka K."/>
            <person name="Spang A."/>
            <person name="Wolf Y.I."/>
            <person name="Koonin E.V."/>
            <person name="Ettema T.J."/>
        </authorList>
    </citation>
    <scope>NUCLEOTIDE SEQUENCE</scope>
</reference>
<dbReference type="EMBL" id="MK500440">
    <property type="protein sequence ID" value="QBK89769.1"/>
    <property type="molecule type" value="Genomic_DNA"/>
</dbReference>
<gene>
    <name evidence="1" type="ORF">LCPAC101_00520</name>
</gene>
<name>A0A481Z452_9VIRU</name>
<protein>
    <submittedName>
        <fullName evidence="1">Uncharacterized protein</fullName>
    </submittedName>
</protein>
<proteinExistence type="predicted"/>